<keyword evidence="1" id="KW-1133">Transmembrane helix</keyword>
<dbReference type="Proteomes" id="UP000475325">
    <property type="component" value="Unassembled WGS sequence"/>
</dbReference>
<keyword evidence="1" id="KW-0812">Transmembrane</keyword>
<proteinExistence type="predicted"/>
<name>A0A7C8JM23_ORBOL</name>
<accession>A0A7C8JM23</accession>
<comment type="caution">
    <text evidence="2">The sequence shown here is derived from an EMBL/GenBank/DDBJ whole genome shotgun (WGS) entry which is preliminary data.</text>
</comment>
<evidence type="ECO:0000313" key="3">
    <source>
        <dbReference type="Proteomes" id="UP000475325"/>
    </source>
</evidence>
<feature type="transmembrane region" description="Helical" evidence="1">
    <location>
        <begin position="76"/>
        <end position="97"/>
    </location>
</feature>
<protein>
    <submittedName>
        <fullName evidence="2">Uncharacterized protein</fullName>
    </submittedName>
</protein>
<reference evidence="2 3" key="1">
    <citation type="submission" date="2019-06" db="EMBL/GenBank/DDBJ databases">
        <authorList>
            <person name="Palmer J.M."/>
        </authorList>
    </citation>
    <scope>NUCLEOTIDE SEQUENCE [LARGE SCALE GENOMIC DNA]</scope>
    <source>
        <strain evidence="2 3">TWF102</strain>
    </source>
</reference>
<keyword evidence="1" id="KW-0472">Membrane</keyword>
<dbReference type="EMBL" id="WIQW01000004">
    <property type="protein sequence ID" value="KAF3111290.1"/>
    <property type="molecule type" value="Genomic_DNA"/>
</dbReference>
<gene>
    <name evidence="2" type="ORF">TWF102_006963</name>
</gene>
<evidence type="ECO:0000313" key="2">
    <source>
        <dbReference type="EMBL" id="KAF3111290.1"/>
    </source>
</evidence>
<organism evidence="2 3">
    <name type="scientific">Orbilia oligospora</name>
    <name type="common">Nematode-trapping fungus</name>
    <name type="synonym">Arthrobotrys oligospora</name>
    <dbReference type="NCBI Taxonomy" id="2813651"/>
    <lineage>
        <taxon>Eukaryota</taxon>
        <taxon>Fungi</taxon>
        <taxon>Dikarya</taxon>
        <taxon>Ascomycota</taxon>
        <taxon>Pezizomycotina</taxon>
        <taxon>Orbiliomycetes</taxon>
        <taxon>Orbiliales</taxon>
        <taxon>Orbiliaceae</taxon>
        <taxon>Orbilia</taxon>
    </lineage>
</organism>
<dbReference type="AlphaFoldDB" id="A0A7C8JM23"/>
<sequence>MSPPTPSIPRPLVATDGWPSHAQYDLRGSTNPMGDGLTYRLVGNNAGDHMKDNGLTLEDLHRDVLRTSRDIEKVKLWIYLLLSIDLMVCVLLLWAFLPTLVDMTIKLISAFKRAPHQVLRDHSNST</sequence>
<evidence type="ECO:0000256" key="1">
    <source>
        <dbReference type="SAM" id="Phobius"/>
    </source>
</evidence>